<dbReference type="InterPro" id="IPR039421">
    <property type="entry name" value="Type_1_exporter"/>
</dbReference>
<dbReference type="GO" id="GO:0016887">
    <property type="term" value="F:ATP hydrolysis activity"/>
    <property type="evidence" value="ECO:0007669"/>
    <property type="project" value="InterPro"/>
</dbReference>
<feature type="transmembrane region" description="Helical" evidence="7">
    <location>
        <begin position="63"/>
        <end position="86"/>
    </location>
</feature>
<dbReference type="EMBL" id="WFLN01000006">
    <property type="protein sequence ID" value="KAB8030777.1"/>
    <property type="molecule type" value="Genomic_DNA"/>
</dbReference>
<keyword evidence="11" id="KW-1185">Reference proteome</keyword>
<dbReference type="PANTHER" id="PTHR24221">
    <property type="entry name" value="ATP-BINDING CASSETTE SUB-FAMILY B"/>
    <property type="match status" value="1"/>
</dbReference>
<evidence type="ECO:0000313" key="10">
    <source>
        <dbReference type="EMBL" id="KAB8030777.1"/>
    </source>
</evidence>
<dbReference type="Pfam" id="PF00005">
    <property type="entry name" value="ABC_tran"/>
    <property type="match status" value="1"/>
</dbReference>
<evidence type="ECO:0000259" key="9">
    <source>
        <dbReference type="PROSITE" id="PS50929"/>
    </source>
</evidence>
<proteinExistence type="predicted"/>
<dbReference type="PANTHER" id="PTHR24221:SF248">
    <property type="entry name" value="ABC TRANSPORTER TRANSMEMBRANE REGION"/>
    <property type="match status" value="1"/>
</dbReference>
<evidence type="ECO:0000313" key="11">
    <source>
        <dbReference type="Proteomes" id="UP000442694"/>
    </source>
</evidence>
<dbReference type="PROSITE" id="PS50893">
    <property type="entry name" value="ABC_TRANSPORTER_2"/>
    <property type="match status" value="1"/>
</dbReference>
<keyword evidence="3" id="KW-0547">Nucleotide-binding</keyword>
<accession>A0A833JCU4</accession>
<evidence type="ECO:0000256" key="5">
    <source>
        <dbReference type="ARBA" id="ARBA00022989"/>
    </source>
</evidence>
<dbReference type="AlphaFoldDB" id="A0A833JCU4"/>
<dbReference type="PROSITE" id="PS50929">
    <property type="entry name" value="ABC_TM1F"/>
    <property type="match status" value="1"/>
</dbReference>
<keyword evidence="4 10" id="KW-0067">ATP-binding</keyword>
<keyword evidence="5 7" id="KW-1133">Transmembrane helix</keyword>
<dbReference type="InterPro" id="IPR036640">
    <property type="entry name" value="ABC1_TM_sf"/>
</dbReference>
<dbReference type="InterPro" id="IPR027417">
    <property type="entry name" value="P-loop_NTPase"/>
</dbReference>
<feature type="transmembrane region" description="Helical" evidence="7">
    <location>
        <begin position="152"/>
        <end position="169"/>
    </location>
</feature>
<dbReference type="SUPFAM" id="SSF90123">
    <property type="entry name" value="ABC transporter transmembrane region"/>
    <property type="match status" value="1"/>
</dbReference>
<organism evidence="10 11">
    <name type="scientific">Fluviispira multicolorata</name>
    <dbReference type="NCBI Taxonomy" id="2654512"/>
    <lineage>
        <taxon>Bacteria</taxon>
        <taxon>Pseudomonadati</taxon>
        <taxon>Bdellovibrionota</taxon>
        <taxon>Oligoflexia</taxon>
        <taxon>Silvanigrellales</taxon>
        <taxon>Silvanigrellaceae</taxon>
        <taxon>Fluviispira</taxon>
    </lineage>
</organism>
<evidence type="ECO:0000256" key="7">
    <source>
        <dbReference type="SAM" id="Phobius"/>
    </source>
</evidence>
<evidence type="ECO:0000259" key="8">
    <source>
        <dbReference type="PROSITE" id="PS50893"/>
    </source>
</evidence>
<feature type="transmembrane region" description="Helical" evidence="7">
    <location>
        <begin position="263"/>
        <end position="281"/>
    </location>
</feature>
<comment type="caution">
    <text evidence="10">The sequence shown here is derived from an EMBL/GenBank/DDBJ whole genome shotgun (WGS) entry which is preliminary data.</text>
</comment>
<dbReference type="GO" id="GO:0034040">
    <property type="term" value="F:ATPase-coupled lipid transmembrane transporter activity"/>
    <property type="evidence" value="ECO:0007669"/>
    <property type="project" value="TreeGrafter"/>
</dbReference>
<dbReference type="Proteomes" id="UP000442694">
    <property type="component" value="Unassembled WGS sequence"/>
</dbReference>
<keyword evidence="2 7" id="KW-0812">Transmembrane</keyword>
<evidence type="ECO:0000256" key="6">
    <source>
        <dbReference type="ARBA" id="ARBA00023136"/>
    </source>
</evidence>
<comment type="subcellular location">
    <subcellularLocation>
        <location evidence="1">Cell membrane</location>
        <topology evidence="1">Multi-pass membrane protein</topology>
    </subcellularLocation>
</comment>
<dbReference type="Gene3D" id="1.20.1560.10">
    <property type="entry name" value="ABC transporter type 1, transmembrane domain"/>
    <property type="match status" value="1"/>
</dbReference>
<evidence type="ECO:0000256" key="3">
    <source>
        <dbReference type="ARBA" id="ARBA00022741"/>
    </source>
</evidence>
<dbReference type="SMART" id="SM00382">
    <property type="entry name" value="AAA"/>
    <property type="match status" value="1"/>
</dbReference>
<dbReference type="Gene3D" id="3.40.50.300">
    <property type="entry name" value="P-loop containing nucleotide triphosphate hydrolases"/>
    <property type="match status" value="1"/>
</dbReference>
<dbReference type="InterPro" id="IPR003593">
    <property type="entry name" value="AAA+_ATPase"/>
</dbReference>
<feature type="transmembrane region" description="Helical" evidence="7">
    <location>
        <begin position="20"/>
        <end position="43"/>
    </location>
</feature>
<reference evidence="10 11" key="1">
    <citation type="submission" date="2019-10" db="EMBL/GenBank/DDBJ databases">
        <title>New genus of Silvanigrellaceae.</title>
        <authorList>
            <person name="Pitt A."/>
            <person name="Hahn M.W."/>
        </authorList>
    </citation>
    <scope>NUCLEOTIDE SEQUENCE [LARGE SCALE GENOMIC DNA]</scope>
    <source>
        <strain evidence="10 11">33A1-SZDP</strain>
    </source>
</reference>
<name>A0A833JCU4_9BACT</name>
<dbReference type="SUPFAM" id="SSF52540">
    <property type="entry name" value="P-loop containing nucleoside triphosphate hydrolases"/>
    <property type="match status" value="1"/>
</dbReference>
<dbReference type="Pfam" id="PF00664">
    <property type="entry name" value="ABC_membrane"/>
    <property type="match status" value="1"/>
</dbReference>
<feature type="domain" description="ABC transmembrane type-1" evidence="9">
    <location>
        <begin position="19"/>
        <end position="316"/>
    </location>
</feature>
<evidence type="ECO:0000256" key="2">
    <source>
        <dbReference type="ARBA" id="ARBA00022692"/>
    </source>
</evidence>
<dbReference type="InterPro" id="IPR011527">
    <property type="entry name" value="ABC1_TM_dom"/>
</dbReference>
<protein>
    <submittedName>
        <fullName evidence="10">ATP-binding cassette domain-containing protein</fullName>
    </submittedName>
</protein>
<evidence type="ECO:0000256" key="1">
    <source>
        <dbReference type="ARBA" id="ARBA00004651"/>
    </source>
</evidence>
<keyword evidence="6 7" id="KW-0472">Membrane</keyword>
<sequence length="575" mass="65618">MKSFLRLAFSEPKFRKSMIWAATGTFLFKLFDVIPEILLGLMIDIAIRQEQSFLFQYYFAANYTSVFLLGALALLAWLFSILFQFLSSVQWKRTASSLQFQLRMQLCHYILTHQKKQTHSTSEAATLRDDDRFTNRAIEIVEFFISYTLEDFFKLLFSVLIVAPLLFIIAPVFLFYALISLLPVFLITIFLQKKAHPIYQFSKKKMRFMYREIDELISGVSIVNDYALESRFYKKVEIKADELKQANDQANTVNSAMIPATRIFIQIGLISILVHGAILIFNEQISFGAFAAASFLSRKFLLPFSFLGGLIDKIVKGFEGFKDILIKLNNLSFPLIDKKNPHFSDCLANIKMEGSGFSYGYRKILSEINIEFKAEQLSVIKGPTGSGKTTILRLLMRDFTLDAGKILYNSINIDEHVQTEWRKKIAFVPQNPKLFTASIRDNITLFDSQLNHTALQRALDISLTSEFVNHFENGLDSIVGINGIKLSGGQIQSIALARAFYTDAKIFLFDEPTSAFDLEREKLFLEVLKKNLKGKLVIMTSHRLQPIQVADFLYCLEIKSQMISAVSPVPMIDLS</sequence>
<dbReference type="RefSeq" id="WP_152212704.1">
    <property type="nucleotide sequence ID" value="NZ_WFLN01000006.1"/>
</dbReference>
<evidence type="ECO:0000256" key="4">
    <source>
        <dbReference type="ARBA" id="ARBA00022840"/>
    </source>
</evidence>
<dbReference type="GO" id="GO:0005524">
    <property type="term" value="F:ATP binding"/>
    <property type="evidence" value="ECO:0007669"/>
    <property type="project" value="UniProtKB-KW"/>
</dbReference>
<dbReference type="CDD" id="cd03228">
    <property type="entry name" value="ABCC_MRP_Like"/>
    <property type="match status" value="1"/>
</dbReference>
<feature type="domain" description="ABC transporter" evidence="8">
    <location>
        <begin position="350"/>
        <end position="574"/>
    </location>
</feature>
<gene>
    <name evidence="10" type="ORF">GCL57_07330</name>
</gene>
<dbReference type="GO" id="GO:0005886">
    <property type="term" value="C:plasma membrane"/>
    <property type="evidence" value="ECO:0007669"/>
    <property type="project" value="UniProtKB-SubCell"/>
</dbReference>
<dbReference type="GO" id="GO:0140359">
    <property type="term" value="F:ABC-type transporter activity"/>
    <property type="evidence" value="ECO:0007669"/>
    <property type="project" value="InterPro"/>
</dbReference>
<dbReference type="InterPro" id="IPR003439">
    <property type="entry name" value="ABC_transporter-like_ATP-bd"/>
</dbReference>